<reference evidence="2 4" key="2">
    <citation type="journal article" date="2013" name="ISME J.">
        <title>A metabolic model for members of the genus Tetrasphaera involved in enhanced biological phosphorus removal.</title>
        <authorList>
            <person name="Kristiansen R."/>
            <person name="Nguyen H.T.T."/>
            <person name="Saunders A.M."/>
            <person name="Nielsen J.L."/>
            <person name="Wimmer R."/>
            <person name="Le V.Q."/>
            <person name="McIlroy S.J."/>
            <person name="Petrovski S."/>
            <person name="Seviour R.J."/>
            <person name="Calteau A."/>
            <person name="Nielsen K.L."/>
            <person name="Nielsen P.H."/>
        </authorList>
    </citation>
    <scope>NUCLEOTIDE SEQUENCE [LARGE SCALE GENOMIC DNA]</scope>
    <source>
        <strain evidence="2 4">T1-X7</strain>
    </source>
</reference>
<sequence length="97" mass="10792">MSTSWDDVVAQRRGASDGRSPRAELGRPRGHVGVSVSSWWQGVAGRIVTDWLPQRDGRRGLYDVSRGAMYSDGARRSSSSKLRQFRGSWRTRLVGSV</sequence>
<evidence type="ECO:0000313" key="3">
    <source>
        <dbReference type="EMBL" id="CCH79933.1"/>
    </source>
</evidence>
<feature type="compositionally biased region" description="Basic and acidic residues" evidence="1">
    <location>
        <begin position="14"/>
        <end position="27"/>
    </location>
</feature>
<evidence type="ECO:0000313" key="2">
    <source>
        <dbReference type="EMBL" id="CCH78678.1"/>
    </source>
</evidence>
<feature type="region of interest" description="Disordered" evidence="1">
    <location>
        <begin position="1"/>
        <end position="30"/>
    </location>
</feature>
<keyword evidence="4" id="KW-1185">Reference proteome</keyword>
<dbReference type="STRING" id="1194083.BN12_320012"/>
<dbReference type="EMBL" id="CAJB01000399">
    <property type="protein sequence ID" value="CCH79933.1"/>
    <property type="molecule type" value="Genomic_DNA"/>
</dbReference>
<proteinExistence type="predicted"/>
<comment type="caution">
    <text evidence="2">The sequence shown here is derived from an EMBL/GenBank/DDBJ whole genome shotgun (WGS) entry which is preliminary data.</text>
</comment>
<organism evidence="2 4">
    <name type="scientific">Nostocoides japonicum T1-X7</name>
    <dbReference type="NCBI Taxonomy" id="1194083"/>
    <lineage>
        <taxon>Bacteria</taxon>
        <taxon>Bacillati</taxon>
        <taxon>Actinomycetota</taxon>
        <taxon>Actinomycetes</taxon>
        <taxon>Micrococcales</taxon>
        <taxon>Intrasporangiaceae</taxon>
        <taxon>Nostocoides</taxon>
    </lineage>
</organism>
<evidence type="ECO:0000313" key="4">
    <source>
        <dbReference type="Proteomes" id="UP000035721"/>
    </source>
</evidence>
<dbReference type="Proteomes" id="UP000035721">
    <property type="component" value="Unassembled WGS sequence"/>
</dbReference>
<accession>A0A077LXQ7</accession>
<dbReference type="AlphaFoldDB" id="A0A077LXQ7"/>
<name>A0A077LXQ7_9MICO</name>
<reference evidence="2" key="1">
    <citation type="submission" date="2012-05" db="EMBL/GenBank/DDBJ databases">
        <authorList>
            <person name="McIlroy S."/>
        </authorList>
    </citation>
    <scope>NUCLEOTIDE SEQUENCE</scope>
    <source>
        <strain evidence="2">T1-X7</strain>
    </source>
</reference>
<protein>
    <submittedName>
        <fullName evidence="2">Uncharacterized protein</fullName>
    </submittedName>
</protein>
<gene>
    <name evidence="2" type="ORF">BN12_320012</name>
    <name evidence="3" type="ORF">BN12_660003</name>
</gene>
<dbReference type="EMBL" id="CAJB01000246">
    <property type="protein sequence ID" value="CCH78678.1"/>
    <property type="molecule type" value="Genomic_DNA"/>
</dbReference>
<evidence type="ECO:0000256" key="1">
    <source>
        <dbReference type="SAM" id="MobiDB-lite"/>
    </source>
</evidence>